<dbReference type="AlphaFoldDB" id="A0A6G9JTK8"/>
<gene>
    <name evidence="2" type="ORF">G4A98_02665</name>
</gene>
<evidence type="ECO:0000313" key="3">
    <source>
        <dbReference type="Proteomes" id="UP000503183"/>
    </source>
</evidence>
<sequence>MSTNHFKRLLIIFNLDIILLYFLIIPEKNFLVLIISITNSATATATVFPLYVVCHVFQSFITDKNLFVVNMELIERSVPKNFSRVKISGVTL</sequence>
<keyword evidence="1" id="KW-1133">Transmembrane helix</keyword>
<keyword evidence="1" id="KW-0812">Transmembrane</keyword>
<proteinExistence type="predicted"/>
<evidence type="ECO:0000313" key="2">
    <source>
        <dbReference type="EMBL" id="QIQ42093.1"/>
    </source>
</evidence>
<dbReference type="Proteomes" id="UP000503183">
    <property type="component" value="Chromosome"/>
</dbReference>
<organism evidence="2 3">
    <name type="scientific">Buchnera aphidicola</name>
    <name type="common">Microlophium carnosum</name>
    <dbReference type="NCBI Taxonomy" id="2708354"/>
    <lineage>
        <taxon>Bacteria</taxon>
        <taxon>Pseudomonadati</taxon>
        <taxon>Pseudomonadota</taxon>
        <taxon>Gammaproteobacteria</taxon>
        <taxon>Enterobacterales</taxon>
        <taxon>Erwiniaceae</taxon>
        <taxon>Buchnera</taxon>
    </lineage>
</organism>
<dbReference type="EMBL" id="CP048747">
    <property type="protein sequence ID" value="QIQ42093.1"/>
    <property type="molecule type" value="Genomic_DNA"/>
</dbReference>
<name>A0A6G9JTK8_9GAMM</name>
<accession>A0A6G9JTK8</accession>
<protein>
    <submittedName>
        <fullName evidence="2">Uncharacterized protein</fullName>
    </submittedName>
</protein>
<evidence type="ECO:0000256" key="1">
    <source>
        <dbReference type="SAM" id="Phobius"/>
    </source>
</evidence>
<reference evidence="2 3" key="1">
    <citation type="submission" date="2020-04" db="EMBL/GenBank/DDBJ databases">
        <title>Parallel evolution in the integration of a co-obligate aphid symbiosis.</title>
        <authorList>
            <person name="Monnin D."/>
            <person name="Jackson R."/>
            <person name="Kiers E.T."/>
            <person name="Bunker M."/>
            <person name="Ellers J."/>
            <person name="Henry L.M."/>
        </authorList>
    </citation>
    <scope>NUCLEOTIDE SEQUENCE [LARGE SCALE GENOMIC DNA]</scope>
    <source>
        <strain evidence="2">MCAR-56B</strain>
    </source>
</reference>
<keyword evidence="1" id="KW-0472">Membrane</keyword>
<feature type="transmembrane region" description="Helical" evidence="1">
    <location>
        <begin position="31"/>
        <end position="54"/>
    </location>
</feature>
<feature type="transmembrane region" description="Helical" evidence="1">
    <location>
        <begin position="9"/>
        <end position="25"/>
    </location>
</feature>